<dbReference type="SUPFAM" id="SSF81606">
    <property type="entry name" value="PP2C-like"/>
    <property type="match status" value="1"/>
</dbReference>
<keyword evidence="3" id="KW-1185">Reference proteome</keyword>
<gene>
    <name evidence="2" type="ORF">AXF13_08500</name>
</gene>
<protein>
    <submittedName>
        <fullName evidence="2">Serine/threonine protein phosphatase</fullName>
    </submittedName>
</protein>
<reference evidence="3" key="1">
    <citation type="submission" date="2016-02" db="EMBL/GenBank/DDBJ databases">
        <authorList>
            <person name="Holder M.E."/>
            <person name="Ajami N.J."/>
            <person name="Petrosino J.F."/>
        </authorList>
    </citation>
    <scope>NUCLEOTIDE SEQUENCE [LARGE SCALE GENOMIC DNA]</scope>
    <source>
        <strain evidence="3">CCUG 45958</strain>
    </source>
</reference>
<sequence>MAGSARGFPVTLESWGWSQKGDIRPENQDSFLSWNERLLWAVADGVGSSAHGGEAGRLVTRMLLTTPHAASLDEHVDNVGGILRQGNDILRAHGGATQAASTVVALLMHGGEAACLWAGDSRCYLLRDGVLYQCTREHTLRQEKIDNGELTAPEARRMVRGNIITNAVGARDALRLDEVRFSLRGGDKFLLCSDGLSNLLGPDALAARLARTSAREAAEDMARAVDGVPQPDNITLVAVFVSSLR</sequence>
<dbReference type="CDD" id="cd00143">
    <property type="entry name" value="PP2Cc"/>
    <property type="match status" value="1"/>
</dbReference>
<dbReference type="SMART" id="SM00331">
    <property type="entry name" value="PP2C_SIG"/>
    <property type="match status" value="1"/>
</dbReference>
<dbReference type="EMBL" id="CP014229">
    <property type="protein sequence ID" value="AMD90159.1"/>
    <property type="molecule type" value="Genomic_DNA"/>
</dbReference>
<organism evidence="2 3">
    <name type="scientific">Desulfovibrio fairfieldensis</name>
    <dbReference type="NCBI Taxonomy" id="44742"/>
    <lineage>
        <taxon>Bacteria</taxon>
        <taxon>Pseudomonadati</taxon>
        <taxon>Thermodesulfobacteriota</taxon>
        <taxon>Desulfovibrionia</taxon>
        <taxon>Desulfovibrionales</taxon>
        <taxon>Desulfovibrionaceae</taxon>
        <taxon>Desulfovibrio</taxon>
    </lineage>
</organism>
<evidence type="ECO:0000313" key="2">
    <source>
        <dbReference type="EMBL" id="AMD90159.1"/>
    </source>
</evidence>
<dbReference type="Pfam" id="PF13672">
    <property type="entry name" value="PP2C_2"/>
    <property type="match status" value="1"/>
</dbReference>
<dbReference type="SMART" id="SM00332">
    <property type="entry name" value="PP2Cc"/>
    <property type="match status" value="1"/>
</dbReference>
<dbReference type="KEGG" id="dfi:AXF13_08500"/>
<dbReference type="PROSITE" id="PS51746">
    <property type="entry name" value="PPM_2"/>
    <property type="match status" value="1"/>
</dbReference>
<feature type="domain" description="PPM-type phosphatase" evidence="1">
    <location>
        <begin position="5"/>
        <end position="241"/>
    </location>
</feature>
<dbReference type="AlphaFoldDB" id="A0A0X8JJX9"/>
<dbReference type="STRING" id="44742.AXF13_08500"/>
<accession>A0A0X8JJX9</accession>
<evidence type="ECO:0000259" key="1">
    <source>
        <dbReference type="PROSITE" id="PS51746"/>
    </source>
</evidence>
<proteinExistence type="predicted"/>
<evidence type="ECO:0000313" key="3">
    <source>
        <dbReference type="Proteomes" id="UP000069241"/>
    </source>
</evidence>
<dbReference type="Proteomes" id="UP000069241">
    <property type="component" value="Chromosome"/>
</dbReference>
<dbReference type="InterPro" id="IPR001932">
    <property type="entry name" value="PPM-type_phosphatase-like_dom"/>
</dbReference>
<dbReference type="InterPro" id="IPR036457">
    <property type="entry name" value="PPM-type-like_dom_sf"/>
</dbReference>
<dbReference type="RefSeq" id="WP_062252582.1">
    <property type="nucleotide sequence ID" value="NZ_CP014229.1"/>
</dbReference>
<name>A0A0X8JJX9_9BACT</name>
<dbReference type="Gene3D" id="3.60.40.10">
    <property type="entry name" value="PPM-type phosphatase domain"/>
    <property type="match status" value="1"/>
</dbReference>